<dbReference type="Proteomes" id="UP001150062">
    <property type="component" value="Unassembled WGS sequence"/>
</dbReference>
<evidence type="ECO:0000256" key="2">
    <source>
        <dbReference type="ARBA" id="ARBA00022707"/>
    </source>
</evidence>
<keyword evidence="5" id="KW-0106">Calcium</keyword>
<sequence>MKDSKNNFKLKKKQIKVLREKIKELKGVSAKKCHLSSEDFESLFDLDPEGAQLLLESFDLDKNGTVEWTEFIGGITVLSSEALVQKADLLFTAWDMDNNSILDKEEIRQMLTSVITIAATVQLCEKISVVQKKLGEVFDSESFEDRKSVRESIEINPEDLSLAVEQFFDEVDVNKDGVISLQEFYEYCGQNPESVEVFEKRVKKLFQVKKGKSCIIM</sequence>
<feature type="domain" description="EF-hand" evidence="7">
    <location>
        <begin position="159"/>
        <end position="194"/>
    </location>
</feature>
<evidence type="ECO:0000256" key="4">
    <source>
        <dbReference type="ARBA" id="ARBA00022737"/>
    </source>
</evidence>
<dbReference type="Pfam" id="PF13833">
    <property type="entry name" value="EF-hand_8"/>
    <property type="match status" value="1"/>
</dbReference>
<dbReference type="SMART" id="SM00054">
    <property type="entry name" value="EFh"/>
    <property type="match status" value="3"/>
</dbReference>
<keyword evidence="2" id="KW-0519">Myristate</keyword>
<comment type="caution">
    <text evidence="8">The sequence shown here is derived from an EMBL/GenBank/DDBJ whole genome shotgun (WGS) entry which is preliminary data.</text>
</comment>
<evidence type="ECO:0000256" key="1">
    <source>
        <dbReference type="ARBA" id="ARBA00006049"/>
    </source>
</evidence>
<accession>A0ABQ8XWD1</accession>
<reference evidence="8" key="1">
    <citation type="submission" date="2022-08" db="EMBL/GenBank/DDBJ databases">
        <title>Novel sulfate-reducing endosymbionts in the free-living metamonad Anaeramoeba.</title>
        <authorList>
            <person name="Jerlstrom-Hultqvist J."/>
            <person name="Cepicka I."/>
            <person name="Gallot-Lavallee L."/>
            <person name="Salas-Leiva D."/>
            <person name="Curtis B.A."/>
            <person name="Zahonova K."/>
            <person name="Pipaliya S."/>
            <person name="Dacks J."/>
            <person name="Roger A.J."/>
        </authorList>
    </citation>
    <scope>NUCLEOTIDE SEQUENCE</scope>
    <source>
        <strain evidence="8">Schooner1</strain>
    </source>
</reference>
<dbReference type="InterPro" id="IPR002048">
    <property type="entry name" value="EF_hand_dom"/>
</dbReference>
<evidence type="ECO:0000313" key="9">
    <source>
        <dbReference type="Proteomes" id="UP001150062"/>
    </source>
</evidence>
<comment type="similarity">
    <text evidence="1">Belongs to the recoverin family.</text>
</comment>
<dbReference type="PANTHER" id="PTHR23055">
    <property type="entry name" value="CALCIUM BINDING PROTEINS"/>
    <property type="match status" value="1"/>
</dbReference>
<gene>
    <name evidence="8" type="ORF">M0813_27611</name>
</gene>
<dbReference type="InterPro" id="IPR028846">
    <property type="entry name" value="Recoverin"/>
</dbReference>
<keyword evidence="4" id="KW-0677">Repeat</keyword>
<dbReference type="EMBL" id="JAOAOG010000242">
    <property type="protein sequence ID" value="KAJ6236866.1"/>
    <property type="molecule type" value="Genomic_DNA"/>
</dbReference>
<dbReference type="InterPro" id="IPR011992">
    <property type="entry name" value="EF-hand-dom_pair"/>
</dbReference>
<keyword evidence="9" id="KW-1185">Reference proteome</keyword>
<name>A0ABQ8XWD1_9EUKA</name>
<evidence type="ECO:0000256" key="3">
    <source>
        <dbReference type="ARBA" id="ARBA00022723"/>
    </source>
</evidence>
<dbReference type="PROSITE" id="PS50222">
    <property type="entry name" value="EF_HAND_2"/>
    <property type="match status" value="2"/>
</dbReference>
<keyword evidence="3" id="KW-0479">Metal-binding</keyword>
<proteinExistence type="inferred from homology"/>
<dbReference type="PRINTS" id="PR00450">
    <property type="entry name" value="RECOVERIN"/>
</dbReference>
<feature type="domain" description="EF-hand" evidence="7">
    <location>
        <begin position="46"/>
        <end position="81"/>
    </location>
</feature>
<protein>
    <submittedName>
        <fullName evidence="8">Calcium binding protein</fullName>
    </submittedName>
</protein>
<evidence type="ECO:0000256" key="6">
    <source>
        <dbReference type="ARBA" id="ARBA00023288"/>
    </source>
</evidence>
<organism evidence="8 9">
    <name type="scientific">Anaeramoeba flamelloides</name>
    <dbReference type="NCBI Taxonomy" id="1746091"/>
    <lineage>
        <taxon>Eukaryota</taxon>
        <taxon>Metamonada</taxon>
        <taxon>Anaeramoebidae</taxon>
        <taxon>Anaeramoeba</taxon>
    </lineage>
</organism>
<dbReference type="PANTHER" id="PTHR23055:SF178">
    <property type="entry name" value="NEUROCALCIN HOMOLOG"/>
    <property type="match status" value="1"/>
</dbReference>
<evidence type="ECO:0000259" key="7">
    <source>
        <dbReference type="PROSITE" id="PS50222"/>
    </source>
</evidence>
<dbReference type="Pfam" id="PF13499">
    <property type="entry name" value="EF-hand_7"/>
    <property type="match status" value="1"/>
</dbReference>
<dbReference type="SUPFAM" id="SSF47473">
    <property type="entry name" value="EF-hand"/>
    <property type="match status" value="1"/>
</dbReference>
<evidence type="ECO:0000313" key="8">
    <source>
        <dbReference type="EMBL" id="KAJ6236866.1"/>
    </source>
</evidence>
<evidence type="ECO:0000256" key="5">
    <source>
        <dbReference type="ARBA" id="ARBA00022837"/>
    </source>
</evidence>
<dbReference type="InterPro" id="IPR018247">
    <property type="entry name" value="EF_Hand_1_Ca_BS"/>
</dbReference>
<dbReference type="Gene3D" id="1.10.238.10">
    <property type="entry name" value="EF-hand"/>
    <property type="match status" value="1"/>
</dbReference>
<keyword evidence="6" id="KW-0449">Lipoprotein</keyword>
<dbReference type="PROSITE" id="PS00018">
    <property type="entry name" value="EF_HAND_1"/>
    <property type="match status" value="2"/>
</dbReference>